<dbReference type="GO" id="GO:0046872">
    <property type="term" value="F:metal ion binding"/>
    <property type="evidence" value="ECO:0007669"/>
    <property type="project" value="UniProtKB-KW"/>
</dbReference>
<protein>
    <submittedName>
        <fullName evidence="7">Cytochrome c</fullName>
    </submittedName>
</protein>
<dbReference type="SUPFAM" id="SSF46626">
    <property type="entry name" value="Cytochrome c"/>
    <property type="match status" value="1"/>
</dbReference>
<name>A0A5C6ZES1_9FLAO</name>
<dbReference type="PROSITE" id="PS51007">
    <property type="entry name" value="CYTC"/>
    <property type="match status" value="1"/>
</dbReference>
<dbReference type="InterPro" id="IPR036909">
    <property type="entry name" value="Cyt_c-like_dom_sf"/>
</dbReference>
<dbReference type="InterPro" id="IPR009056">
    <property type="entry name" value="Cyt_c-like_dom"/>
</dbReference>
<evidence type="ECO:0000256" key="1">
    <source>
        <dbReference type="ARBA" id="ARBA00022617"/>
    </source>
</evidence>
<keyword evidence="3 4" id="KW-0408">Iron</keyword>
<accession>A0A5C6ZES1</accession>
<keyword evidence="2 4" id="KW-0479">Metal-binding</keyword>
<comment type="caution">
    <text evidence="7">The sequence shown here is derived from an EMBL/GenBank/DDBJ whole genome shotgun (WGS) entry which is preliminary data.</text>
</comment>
<evidence type="ECO:0000313" key="7">
    <source>
        <dbReference type="EMBL" id="TXD88069.1"/>
    </source>
</evidence>
<evidence type="ECO:0000256" key="3">
    <source>
        <dbReference type="ARBA" id="ARBA00023004"/>
    </source>
</evidence>
<dbReference type="PANTHER" id="PTHR40394">
    <property type="entry name" value="LIPOPROTEIN-RELATED"/>
    <property type="match status" value="1"/>
</dbReference>
<dbReference type="AlphaFoldDB" id="A0A5C6ZES1"/>
<proteinExistence type="predicted"/>
<reference evidence="7 8" key="1">
    <citation type="submission" date="2019-08" db="EMBL/GenBank/DDBJ databases">
        <title>Genomes of Subsaximicrobium wynnwilliamsii strains.</title>
        <authorList>
            <person name="Bowman J.P."/>
        </authorList>
    </citation>
    <scope>NUCLEOTIDE SEQUENCE [LARGE SCALE GENOMIC DNA]</scope>
    <source>
        <strain evidence="7 8">2-80-2</strain>
    </source>
</reference>
<evidence type="ECO:0000256" key="2">
    <source>
        <dbReference type="ARBA" id="ARBA00022723"/>
    </source>
</evidence>
<keyword evidence="1 4" id="KW-0349">Heme</keyword>
<dbReference type="OrthoDB" id="9796771at2"/>
<keyword evidence="8" id="KW-1185">Reference proteome</keyword>
<organism evidence="7 8">
    <name type="scientific">Subsaximicrobium wynnwilliamsii</name>
    <dbReference type="NCBI Taxonomy" id="291179"/>
    <lineage>
        <taxon>Bacteria</taxon>
        <taxon>Pseudomonadati</taxon>
        <taxon>Bacteroidota</taxon>
        <taxon>Flavobacteriia</taxon>
        <taxon>Flavobacteriales</taxon>
        <taxon>Flavobacteriaceae</taxon>
        <taxon>Subsaximicrobium</taxon>
    </lineage>
</organism>
<evidence type="ECO:0000259" key="6">
    <source>
        <dbReference type="PROSITE" id="PS51007"/>
    </source>
</evidence>
<evidence type="ECO:0000313" key="8">
    <source>
        <dbReference type="Proteomes" id="UP000321578"/>
    </source>
</evidence>
<dbReference type="Gene3D" id="1.10.760.10">
    <property type="entry name" value="Cytochrome c-like domain"/>
    <property type="match status" value="1"/>
</dbReference>
<dbReference type="RefSeq" id="WP_147087287.1">
    <property type="nucleotide sequence ID" value="NZ_VORM01000016.1"/>
</dbReference>
<dbReference type="PROSITE" id="PS51257">
    <property type="entry name" value="PROKAR_LIPOPROTEIN"/>
    <property type="match status" value="1"/>
</dbReference>
<feature type="domain" description="Cytochrome c" evidence="6">
    <location>
        <begin position="96"/>
        <end position="181"/>
    </location>
</feature>
<evidence type="ECO:0000256" key="4">
    <source>
        <dbReference type="PROSITE-ProRule" id="PRU00433"/>
    </source>
</evidence>
<gene>
    <name evidence="7" type="ORF">ESY86_14370</name>
</gene>
<evidence type="ECO:0000256" key="5">
    <source>
        <dbReference type="SAM" id="MobiDB-lite"/>
    </source>
</evidence>
<dbReference type="Proteomes" id="UP000321578">
    <property type="component" value="Unassembled WGS sequence"/>
</dbReference>
<feature type="region of interest" description="Disordered" evidence="5">
    <location>
        <begin position="184"/>
        <end position="210"/>
    </location>
</feature>
<dbReference type="Pfam" id="PF13442">
    <property type="entry name" value="Cytochrome_CBB3"/>
    <property type="match status" value="1"/>
</dbReference>
<sequence>MKSLIKLITVVMIFVSVVACNSKSSRNYQYMPNMYESVGYEAYQEADVFDNNMEAQEPAEGTIPRGGHLPLGIAGDYDGYLEAKANLENPLDPKELEGSEGGQLYDIYCGICHGKKGNGKGILVEREKILGVPSFDDVGRAITEGSVYHVIYYGKNAMGSYKNQIDEKERWLVTDYVMQLKAELEGSSKDTKEDSAVNAETEKATDSVAK</sequence>
<dbReference type="PANTHER" id="PTHR40394:SF2">
    <property type="entry name" value="QUINOL:CYTOCHROME C OXIDOREDUCTASE MEMBRANE PROTEIN"/>
    <property type="match status" value="1"/>
</dbReference>
<dbReference type="EMBL" id="VORO01000017">
    <property type="protein sequence ID" value="TXD88069.1"/>
    <property type="molecule type" value="Genomic_DNA"/>
</dbReference>
<dbReference type="GO" id="GO:0009055">
    <property type="term" value="F:electron transfer activity"/>
    <property type="evidence" value="ECO:0007669"/>
    <property type="project" value="InterPro"/>
</dbReference>
<dbReference type="GO" id="GO:0020037">
    <property type="term" value="F:heme binding"/>
    <property type="evidence" value="ECO:0007669"/>
    <property type="project" value="InterPro"/>
</dbReference>